<protein>
    <recommendedName>
        <fullName evidence="6">D-galactose/methyl-galactoside binding periplasmic protein MglB</fullName>
    </recommendedName>
</protein>
<dbReference type="EMBL" id="JAKNHQ010000012">
    <property type="protein sequence ID" value="MCG4611211.1"/>
    <property type="molecule type" value="Genomic_DNA"/>
</dbReference>
<evidence type="ECO:0000256" key="7">
    <source>
        <dbReference type="SAM" id="SignalP"/>
    </source>
</evidence>
<comment type="similarity">
    <text evidence="2">Belongs to the bacterial solute-binding protein 2 family.</text>
</comment>
<dbReference type="CDD" id="cd01539">
    <property type="entry name" value="PBP1_GGBP"/>
    <property type="match status" value="1"/>
</dbReference>
<proteinExistence type="inferred from homology"/>
<evidence type="ECO:0000256" key="1">
    <source>
        <dbReference type="ARBA" id="ARBA00004196"/>
    </source>
</evidence>
<dbReference type="InterPro" id="IPR025997">
    <property type="entry name" value="SBP_2_dom"/>
</dbReference>
<evidence type="ECO:0000256" key="2">
    <source>
        <dbReference type="ARBA" id="ARBA00007639"/>
    </source>
</evidence>
<dbReference type="Proteomes" id="UP001298681">
    <property type="component" value="Unassembled WGS sequence"/>
</dbReference>
<reference evidence="9 10" key="1">
    <citation type="submission" date="2022-01" db="EMBL/GenBank/DDBJ databases">
        <title>Collection of gut derived symbiotic bacterial strains cultured from healthy donors.</title>
        <authorList>
            <person name="Lin H."/>
            <person name="Kohout C."/>
            <person name="Waligurski E."/>
            <person name="Pamer E.G."/>
        </authorList>
    </citation>
    <scope>NUCLEOTIDE SEQUENCE [LARGE SCALE GENOMIC DNA]</scope>
    <source>
        <strain evidence="9 10">DFI.7.58</strain>
    </source>
</reference>
<evidence type="ECO:0000313" key="9">
    <source>
        <dbReference type="EMBL" id="MCG4611211.1"/>
    </source>
</evidence>
<feature type="signal peptide" evidence="7">
    <location>
        <begin position="1"/>
        <end position="22"/>
    </location>
</feature>
<feature type="domain" description="Periplasmic binding protein" evidence="8">
    <location>
        <begin position="39"/>
        <end position="315"/>
    </location>
</feature>
<keyword evidence="4 7" id="KW-0732">Signal</keyword>
<feature type="chain" id="PRO_5045995119" description="D-galactose/methyl-galactoside binding periplasmic protein MglB" evidence="7">
    <location>
        <begin position="23"/>
        <end position="353"/>
    </location>
</feature>
<dbReference type="PROSITE" id="PS51257">
    <property type="entry name" value="PROKAR_LIPOPROTEIN"/>
    <property type="match status" value="1"/>
</dbReference>
<evidence type="ECO:0000313" key="10">
    <source>
        <dbReference type="Proteomes" id="UP001298681"/>
    </source>
</evidence>
<evidence type="ECO:0000256" key="5">
    <source>
        <dbReference type="ARBA" id="ARBA00034323"/>
    </source>
</evidence>
<comment type="subcellular location">
    <subcellularLocation>
        <location evidence="1">Cell envelope</location>
    </subcellularLocation>
</comment>
<dbReference type="InterPro" id="IPR044085">
    <property type="entry name" value="MglB-like_PBP1"/>
</dbReference>
<dbReference type="RefSeq" id="WP_237966920.1">
    <property type="nucleotide sequence ID" value="NZ_JAKNHQ010000012.1"/>
</dbReference>
<dbReference type="SUPFAM" id="SSF53822">
    <property type="entry name" value="Periplasmic binding protein-like I"/>
    <property type="match status" value="1"/>
</dbReference>
<evidence type="ECO:0000256" key="3">
    <source>
        <dbReference type="ARBA" id="ARBA00022723"/>
    </source>
</evidence>
<organism evidence="9 10">
    <name type="scientific">Anaeromassilibacillus senegalensis</name>
    <dbReference type="NCBI Taxonomy" id="1673717"/>
    <lineage>
        <taxon>Bacteria</taxon>
        <taxon>Bacillati</taxon>
        <taxon>Bacillota</taxon>
        <taxon>Clostridia</taxon>
        <taxon>Eubacteriales</taxon>
        <taxon>Acutalibacteraceae</taxon>
        <taxon>Anaeromassilibacillus</taxon>
    </lineage>
</organism>
<name>A0ABS9MKX0_9FIRM</name>
<evidence type="ECO:0000259" key="8">
    <source>
        <dbReference type="Pfam" id="PF13407"/>
    </source>
</evidence>
<dbReference type="PANTHER" id="PTHR46847:SF1">
    <property type="entry name" value="D-ALLOSE-BINDING PERIPLASMIC PROTEIN-RELATED"/>
    <property type="match status" value="1"/>
</dbReference>
<dbReference type="Gene3D" id="3.40.50.2300">
    <property type="match status" value="2"/>
</dbReference>
<gene>
    <name evidence="9" type="ORF">L0P57_09745</name>
</gene>
<accession>A0ABS9MKX0</accession>
<evidence type="ECO:0000256" key="6">
    <source>
        <dbReference type="ARBA" id="ARBA00034344"/>
    </source>
</evidence>
<keyword evidence="3" id="KW-0479">Metal-binding</keyword>
<comment type="caution">
    <text evidence="9">The sequence shown here is derived from an EMBL/GenBank/DDBJ whole genome shotgun (WGS) entry which is preliminary data.</text>
</comment>
<dbReference type="Pfam" id="PF13407">
    <property type="entry name" value="Peripla_BP_4"/>
    <property type="match status" value="1"/>
</dbReference>
<comment type="subunit">
    <text evidence="5">The ABC transporter complex is composed of one ATP-binding protein (MglA), two transmembrane proteins (MglC) and a solute-binding protein (MglB).</text>
</comment>
<dbReference type="PANTHER" id="PTHR46847">
    <property type="entry name" value="D-ALLOSE-BINDING PERIPLASMIC PROTEIN-RELATED"/>
    <property type="match status" value="1"/>
</dbReference>
<keyword evidence="10" id="KW-1185">Reference proteome</keyword>
<evidence type="ECO:0000256" key="4">
    <source>
        <dbReference type="ARBA" id="ARBA00022729"/>
    </source>
</evidence>
<dbReference type="InterPro" id="IPR028082">
    <property type="entry name" value="Peripla_BP_I"/>
</dbReference>
<sequence>MIQRLVKRALCALLGVACLALSASCETNNPEQQIETVRIGVATYRSDDTFITALCDDLERVSKQMESETGKKIILNIADGKNSQSNQNDQVDNFISRSYDVICVNMVDRTVAAVIIDKAKRADIPVVFFNREPVEEDIRMWDRAYYVGTDAKESGIMQGQIILNALKKDAGIDKNGDGKLQYVMLEGEQAHQDSLIRTEYSVKTITAGGVQMEKLANDTANWQRSLGTAKMTSWLDQFGDEIEVVLSNNDDMALGAIDALKAQDMLENGPVVVGVDGTLAALEAIQNGEMLGSVVNDAQLQAQAMLDIACALTEGSDPQQVVEGMNGQYVRAPHRIVTKENVGQEIAYLTQSE</sequence>